<sequence length="64" mass="7469">MNYGSSVCLMQWTGVIRDGTLIYKGIWRFLSIAFDLKRTNQLNLNYELGRWGNRGGGRRGNWEK</sequence>
<dbReference type="Proteomes" id="UP000317708">
    <property type="component" value="Unassembled WGS sequence"/>
</dbReference>
<dbReference type="AlphaFoldDB" id="A0A552EJ89"/>
<gene>
    <name evidence="1" type="ORF">EWV92_15205</name>
</gene>
<proteinExistence type="predicted"/>
<comment type="caution">
    <text evidence="1">The sequence shown here is derived from an EMBL/GenBank/DDBJ whole genome shotgun (WGS) entry which is preliminary data.</text>
</comment>
<dbReference type="EMBL" id="SFBI01000132">
    <property type="protein sequence ID" value="TRU34548.1"/>
    <property type="molecule type" value="Genomic_DNA"/>
</dbReference>
<reference evidence="1 2" key="1">
    <citation type="submission" date="2019-01" db="EMBL/GenBank/DDBJ databases">
        <title>Coherence of Microcystis species and biogeography revealed through population genomics.</title>
        <authorList>
            <person name="Perez-Carrascal O.M."/>
            <person name="Terrat Y."/>
            <person name="Giani A."/>
            <person name="Fortin N."/>
            <person name="Tromas N."/>
            <person name="Shapiro B.J."/>
        </authorList>
    </citation>
    <scope>NUCLEOTIDE SEQUENCE [LARGE SCALE GENOMIC DNA]</scope>
    <source>
        <strain evidence="1">Ma_MB_S_20031200_S102</strain>
    </source>
</reference>
<evidence type="ECO:0000313" key="1">
    <source>
        <dbReference type="EMBL" id="TRU34548.1"/>
    </source>
</evidence>
<evidence type="ECO:0000313" key="2">
    <source>
        <dbReference type="Proteomes" id="UP000317708"/>
    </source>
</evidence>
<name>A0A552EJ89_MICAE</name>
<accession>A0A552EJ89</accession>
<protein>
    <submittedName>
        <fullName evidence="1">Uncharacterized protein</fullName>
    </submittedName>
</protein>
<organism evidence="1 2">
    <name type="scientific">Microcystis aeruginosa Ma_MB_S_20031200_S102</name>
    <dbReference type="NCBI Taxonomy" id="2486254"/>
    <lineage>
        <taxon>Bacteria</taxon>
        <taxon>Bacillati</taxon>
        <taxon>Cyanobacteriota</taxon>
        <taxon>Cyanophyceae</taxon>
        <taxon>Oscillatoriophycideae</taxon>
        <taxon>Chroococcales</taxon>
        <taxon>Microcystaceae</taxon>
        <taxon>Microcystis</taxon>
    </lineage>
</organism>